<sequence>MRILIRPVAASVYGNFKMAHANWSRAAPVLTALIGCRLRSVFLRRLASPRLAARIFRLAPRRLPAAQGIAAPLRLSHALSASPLDSFRLASPRIASADASESRHKSTEIPRPASGRSASLNSTHPNPRSALTCDRPAHTLSPYLAQLAWQLIRPSPVATIVWTAAFAASLADVTPARLDTRARSERGRSCQSLTKSVSSCDCLRLSELAIFFAFIHTPFGQAKLRSITVVWSVGCWGYL</sequence>
<feature type="compositionally biased region" description="Polar residues" evidence="1">
    <location>
        <begin position="116"/>
        <end position="126"/>
    </location>
</feature>
<accession>A0A448XLM9</accession>
<protein>
    <submittedName>
        <fullName evidence="2">Uncharacterized protein</fullName>
    </submittedName>
</protein>
<gene>
    <name evidence="2" type="ORF">PXEA_LOCUS33007</name>
</gene>
<dbReference type="EMBL" id="CAAALY010261696">
    <property type="protein sequence ID" value="VEL39567.1"/>
    <property type="molecule type" value="Genomic_DNA"/>
</dbReference>
<feature type="region of interest" description="Disordered" evidence="1">
    <location>
        <begin position="98"/>
        <end position="132"/>
    </location>
</feature>
<keyword evidence="3" id="KW-1185">Reference proteome</keyword>
<name>A0A448XLM9_9PLAT</name>
<organism evidence="2 3">
    <name type="scientific">Protopolystoma xenopodis</name>
    <dbReference type="NCBI Taxonomy" id="117903"/>
    <lineage>
        <taxon>Eukaryota</taxon>
        <taxon>Metazoa</taxon>
        <taxon>Spiralia</taxon>
        <taxon>Lophotrochozoa</taxon>
        <taxon>Platyhelminthes</taxon>
        <taxon>Monogenea</taxon>
        <taxon>Polyopisthocotylea</taxon>
        <taxon>Polystomatidea</taxon>
        <taxon>Polystomatidae</taxon>
        <taxon>Protopolystoma</taxon>
    </lineage>
</organism>
<comment type="caution">
    <text evidence="2">The sequence shown here is derived from an EMBL/GenBank/DDBJ whole genome shotgun (WGS) entry which is preliminary data.</text>
</comment>
<dbReference type="AlphaFoldDB" id="A0A448XLM9"/>
<evidence type="ECO:0000313" key="3">
    <source>
        <dbReference type="Proteomes" id="UP000784294"/>
    </source>
</evidence>
<evidence type="ECO:0000313" key="2">
    <source>
        <dbReference type="EMBL" id="VEL39567.1"/>
    </source>
</evidence>
<proteinExistence type="predicted"/>
<evidence type="ECO:0000256" key="1">
    <source>
        <dbReference type="SAM" id="MobiDB-lite"/>
    </source>
</evidence>
<dbReference type="Proteomes" id="UP000784294">
    <property type="component" value="Unassembled WGS sequence"/>
</dbReference>
<reference evidence="2" key="1">
    <citation type="submission" date="2018-11" db="EMBL/GenBank/DDBJ databases">
        <authorList>
            <consortium name="Pathogen Informatics"/>
        </authorList>
    </citation>
    <scope>NUCLEOTIDE SEQUENCE</scope>
</reference>